<dbReference type="InterPro" id="IPR002571">
    <property type="entry name" value="HrcA"/>
</dbReference>
<dbReference type="GO" id="GO:0045892">
    <property type="term" value="P:negative regulation of DNA-templated transcription"/>
    <property type="evidence" value="ECO:0007669"/>
    <property type="project" value="UniProtKB-UniRule"/>
</dbReference>
<evidence type="ECO:0000256" key="2">
    <source>
        <dbReference type="ARBA" id="ARBA00023015"/>
    </source>
</evidence>
<dbReference type="InterPro" id="IPR029016">
    <property type="entry name" value="GAF-like_dom_sf"/>
</dbReference>
<comment type="function">
    <text evidence="5">Negative regulator of class I heat shock genes (grpE-dnaK-dnaJ and groELS operons). Prevents heat-shock induction of these operons.</text>
</comment>
<dbReference type="EMBL" id="JXII01000001">
    <property type="protein sequence ID" value="KIH71791.1"/>
    <property type="molecule type" value="Genomic_DNA"/>
</dbReference>
<dbReference type="Gene3D" id="1.10.10.10">
    <property type="entry name" value="Winged helix-like DNA-binding domain superfamily/Winged helix DNA-binding domain"/>
    <property type="match status" value="1"/>
</dbReference>
<comment type="similarity">
    <text evidence="5">Belongs to the HrcA family.</text>
</comment>
<dbReference type="OrthoDB" id="9783139at2"/>
<protein>
    <recommendedName>
        <fullName evidence="5">Heat-inducible transcription repressor HrcA</fullName>
    </recommendedName>
</protein>
<evidence type="ECO:0000256" key="4">
    <source>
        <dbReference type="ARBA" id="ARBA00023163"/>
    </source>
</evidence>
<evidence type="ECO:0000256" key="3">
    <source>
        <dbReference type="ARBA" id="ARBA00023016"/>
    </source>
</evidence>
<keyword evidence="3 5" id="KW-0346">Stress response</keyword>
<dbReference type="PIRSF" id="PIRSF005485">
    <property type="entry name" value="HrcA"/>
    <property type="match status" value="1"/>
</dbReference>
<dbReference type="AlphaFoldDB" id="A0A0C2HQJ0"/>
<organism evidence="7 8">
    <name type="scientific">Salinicoccus roseus</name>
    <dbReference type="NCBI Taxonomy" id="45670"/>
    <lineage>
        <taxon>Bacteria</taxon>
        <taxon>Bacillati</taxon>
        <taxon>Bacillota</taxon>
        <taxon>Bacilli</taxon>
        <taxon>Bacillales</taxon>
        <taxon>Staphylococcaceae</taxon>
        <taxon>Salinicoccus</taxon>
    </lineage>
</organism>
<dbReference type="Gene3D" id="3.30.450.40">
    <property type="match status" value="1"/>
</dbReference>
<evidence type="ECO:0000313" key="7">
    <source>
        <dbReference type="EMBL" id="KIH71791.1"/>
    </source>
</evidence>
<dbReference type="InterPro" id="IPR023120">
    <property type="entry name" value="WHTH_transcript_rep_HrcA_IDD"/>
</dbReference>
<comment type="caution">
    <text evidence="7">The sequence shown here is derived from an EMBL/GenBank/DDBJ whole genome shotgun (WGS) entry which is preliminary data.</text>
</comment>
<keyword evidence="2 5" id="KW-0805">Transcription regulation</keyword>
<sequence>MSILTQRQEIILFSIVDDFLKVMMPISSKHLIEKYRLDISSATVRNEMARLEADGFLTKPHTSAGRIPSRKALRFYIDMLNKQIGESEDQLNFNIIPEAGGDMDRNEMSRSLADMISNTTQYLTQVSLSEEDETVKGLFLTPITTNTLLLIIVLESGTIRKIPVEMDGNVTVPELEKLGNEMNVLSYGQPVSSLPSIIHAIRVRRQLGTLKSSIINAVVDGIGEPQQVVGHSGFNHLIHQISTDISTLQLLYDDMESDQLNDIIDLNTIDGVDVYFSDELNRDYDSISVIATNFNVNGMDGNLMIIGPEIMGYKEVIRLMYSIRNQEIRRSDRSDRE</sequence>
<dbReference type="Pfam" id="PF01628">
    <property type="entry name" value="HrcA"/>
    <property type="match status" value="1"/>
</dbReference>
<dbReference type="InterPro" id="IPR021153">
    <property type="entry name" value="HrcA_C"/>
</dbReference>
<dbReference type="SUPFAM" id="SSF55781">
    <property type="entry name" value="GAF domain-like"/>
    <property type="match status" value="1"/>
</dbReference>
<accession>A0A0C2HQJ0</accession>
<dbReference type="PANTHER" id="PTHR34824">
    <property type="entry name" value="HEAT-INDUCIBLE TRANSCRIPTION REPRESSOR HRCA"/>
    <property type="match status" value="1"/>
</dbReference>
<dbReference type="InterPro" id="IPR036388">
    <property type="entry name" value="WH-like_DNA-bd_sf"/>
</dbReference>
<dbReference type="PANTHER" id="PTHR34824:SF1">
    <property type="entry name" value="HEAT-INDUCIBLE TRANSCRIPTION REPRESSOR HRCA"/>
    <property type="match status" value="1"/>
</dbReference>
<reference evidence="7 8" key="1">
    <citation type="submission" date="2015-01" db="EMBL/GenBank/DDBJ databases">
        <title>Genome sequences of high lactate-tolerant strain Salinicoccus roseus W12 with industrial interest.</title>
        <authorList>
            <person name="Wang H."/>
            <person name="Yu B."/>
        </authorList>
    </citation>
    <scope>NUCLEOTIDE SEQUENCE [LARGE SCALE GENOMIC DNA]</scope>
    <source>
        <strain evidence="7 8">W12</strain>
    </source>
</reference>
<dbReference type="SUPFAM" id="SSF46785">
    <property type="entry name" value="Winged helix' DNA-binding domain"/>
    <property type="match status" value="1"/>
</dbReference>
<evidence type="ECO:0000256" key="5">
    <source>
        <dbReference type="HAMAP-Rule" id="MF_00081"/>
    </source>
</evidence>
<gene>
    <name evidence="5" type="primary">hrcA</name>
    <name evidence="7" type="ORF">SN16_00020</name>
</gene>
<dbReference type="GeneID" id="77843923"/>
<dbReference type="STRING" id="45670.SN16_00020"/>
<dbReference type="Proteomes" id="UP000031546">
    <property type="component" value="Unassembled WGS sequence"/>
</dbReference>
<dbReference type="GO" id="GO:0003677">
    <property type="term" value="F:DNA binding"/>
    <property type="evidence" value="ECO:0007669"/>
    <property type="project" value="InterPro"/>
</dbReference>
<name>A0A0C2HQJ0_9STAP</name>
<dbReference type="HAMAP" id="MF_00081">
    <property type="entry name" value="HrcA"/>
    <property type="match status" value="1"/>
</dbReference>
<keyword evidence="4 5" id="KW-0804">Transcription</keyword>
<evidence type="ECO:0000256" key="1">
    <source>
        <dbReference type="ARBA" id="ARBA00022491"/>
    </source>
</evidence>
<proteinExistence type="inferred from homology"/>
<feature type="domain" description="Heat-inducible transcription repressor HrcA C-terminal" evidence="6">
    <location>
        <begin position="110"/>
        <end position="317"/>
    </location>
</feature>
<dbReference type="InterPro" id="IPR036390">
    <property type="entry name" value="WH_DNA-bd_sf"/>
</dbReference>
<dbReference type="Gene3D" id="3.30.390.60">
    <property type="entry name" value="Heat-inducible transcription repressor hrca homolog, domain 3"/>
    <property type="match status" value="1"/>
</dbReference>
<evidence type="ECO:0000313" key="8">
    <source>
        <dbReference type="Proteomes" id="UP000031546"/>
    </source>
</evidence>
<evidence type="ECO:0000259" key="6">
    <source>
        <dbReference type="Pfam" id="PF01628"/>
    </source>
</evidence>
<keyword evidence="1 5" id="KW-0678">Repressor</keyword>
<dbReference type="RefSeq" id="WP_040104569.1">
    <property type="nucleotide sequence ID" value="NZ_JBGKAN010000001.1"/>
</dbReference>